<feature type="compositionally biased region" description="Low complexity" evidence="3">
    <location>
        <begin position="798"/>
        <end position="809"/>
    </location>
</feature>
<accession>A0AAV1IYV4</accession>
<protein>
    <recommendedName>
        <fullName evidence="6">Serine/threonine-protein phosphatase 6 regulatory subunit 3</fullName>
    </recommendedName>
</protein>
<keyword evidence="5" id="KW-1185">Reference proteome</keyword>
<dbReference type="GO" id="GO:0005634">
    <property type="term" value="C:nucleus"/>
    <property type="evidence" value="ECO:0007669"/>
    <property type="project" value="TreeGrafter"/>
</dbReference>
<evidence type="ECO:0000313" key="5">
    <source>
        <dbReference type="Proteomes" id="UP001497472"/>
    </source>
</evidence>
<keyword evidence="2" id="KW-0131">Cell cycle</keyword>
<feature type="compositionally biased region" description="Polar residues" evidence="3">
    <location>
        <begin position="764"/>
        <end position="775"/>
    </location>
</feature>
<feature type="region of interest" description="Disordered" evidence="3">
    <location>
        <begin position="742"/>
        <end position="842"/>
    </location>
</feature>
<comment type="caution">
    <text evidence="4">The sequence shown here is derived from an EMBL/GenBank/DDBJ whole genome shotgun (WGS) entry which is preliminary data.</text>
</comment>
<dbReference type="Pfam" id="PF04499">
    <property type="entry name" value="SAPS"/>
    <property type="match status" value="2"/>
</dbReference>
<dbReference type="EMBL" id="CAVLEF010000003">
    <property type="protein sequence ID" value="CAK1541951.1"/>
    <property type="molecule type" value="Genomic_DNA"/>
</dbReference>
<dbReference type="InterPro" id="IPR007587">
    <property type="entry name" value="SAPS"/>
</dbReference>
<gene>
    <name evidence="4" type="ORF">LNINA_LOCUS1896</name>
</gene>
<comment type="similarity">
    <text evidence="1">Belongs to the SAPS family.</text>
</comment>
<reference evidence="4 5" key="1">
    <citation type="submission" date="2023-11" db="EMBL/GenBank/DDBJ databases">
        <authorList>
            <person name="Okamura Y."/>
        </authorList>
    </citation>
    <scope>NUCLEOTIDE SEQUENCE [LARGE SCALE GENOMIC DNA]</scope>
</reference>
<dbReference type="Proteomes" id="UP001497472">
    <property type="component" value="Unassembled WGS sequence"/>
</dbReference>
<feature type="compositionally biased region" description="Polar residues" evidence="3">
    <location>
        <begin position="648"/>
        <end position="657"/>
    </location>
</feature>
<evidence type="ECO:0000313" key="4">
    <source>
        <dbReference type="EMBL" id="CAK1541951.1"/>
    </source>
</evidence>
<sequence length="842" mass="94303">MFWSANYMNTRELNFLLKEENVTLTQILEADDILQECKADNKDLIRFLTRPEILAELVTFITEEPPKDVELTSQYRYANIACEVLTSQLSSLSHRLCMDEVQMNRLCDFVSRDPPLNPLLASYFSRTVEMLFIRSPKQDCYLHHIVSLRALDVFKSRKDFLPNLLKHISTSAIADTFKYFIFCLEDPFNKIFMEWLDENQFLENVMRIIYCNYEPEQIEPVHTPRVTENQTDVEKGLNEESEKIVTNHKDCNSHKDSDTCDHGENSNRIRAVASANASELACEIVFWAGEPWPAKTWCAGELANRMRSDLLVRTLLQGCFTSPPHLRDFALVNGCRLLRALSRPNSGEESGKLKSQRREVEVAVAPHLPLLHNALLQDPQSPAPHNNRRVGAARIRIAALIAELALSDVEDVHTAIRSLGTASVLLDMFFSFPENNFLHTQFHLLIVNISKNETHAHHYWEQLIRECDLLTKLMDTFELNEDKNRVTPRAGLMGHVVCICRALSEGEAASHAPADVARRWEEFLESRLQPLLFRLDAPLGGEYPSEVKYETGNTENVCADTFELQNLTQVETDRYDDDMWEDSPSDVLDMDEAVHLSLSEQVSPWEQPSEWGGGEASSREAESTTEGEGWAQFGSENNFPPIDPFAVNTPTPWTSNESNEDKDIDQLESQVRNINAKFGDVVELTYNLLSAMSNLAPHDLASIVSDNALNDPPPAFDSAPVPVPVPATDPFGSPVDFNCAPSECTNSEVDTKPSPPDTHAVHDVSSSSDLNQTDASAPDAKNPLIEDVDTEPKKLIEPVVDTSVTPSTVLNESTESRPVAEAEVPSTADGDGDVSDTHAAER</sequence>
<evidence type="ECO:0000256" key="3">
    <source>
        <dbReference type="SAM" id="MobiDB-lite"/>
    </source>
</evidence>
<evidence type="ECO:0008006" key="6">
    <source>
        <dbReference type="Google" id="ProtNLM"/>
    </source>
</evidence>
<proteinExistence type="inferred from homology"/>
<dbReference type="GO" id="GO:0019903">
    <property type="term" value="F:protein phosphatase binding"/>
    <property type="evidence" value="ECO:0007669"/>
    <property type="project" value="InterPro"/>
</dbReference>
<evidence type="ECO:0000256" key="2">
    <source>
        <dbReference type="ARBA" id="ARBA00023306"/>
    </source>
</evidence>
<dbReference type="AlphaFoldDB" id="A0AAV1IYV4"/>
<dbReference type="GO" id="GO:0005829">
    <property type="term" value="C:cytosol"/>
    <property type="evidence" value="ECO:0007669"/>
    <property type="project" value="TreeGrafter"/>
</dbReference>
<dbReference type="PANTHER" id="PTHR12634:SF8">
    <property type="entry name" value="FIERY MOUNTAIN, ISOFORM D"/>
    <property type="match status" value="1"/>
</dbReference>
<organism evidence="4 5">
    <name type="scientific">Leptosia nina</name>
    <dbReference type="NCBI Taxonomy" id="320188"/>
    <lineage>
        <taxon>Eukaryota</taxon>
        <taxon>Metazoa</taxon>
        <taxon>Ecdysozoa</taxon>
        <taxon>Arthropoda</taxon>
        <taxon>Hexapoda</taxon>
        <taxon>Insecta</taxon>
        <taxon>Pterygota</taxon>
        <taxon>Neoptera</taxon>
        <taxon>Endopterygota</taxon>
        <taxon>Lepidoptera</taxon>
        <taxon>Glossata</taxon>
        <taxon>Ditrysia</taxon>
        <taxon>Papilionoidea</taxon>
        <taxon>Pieridae</taxon>
        <taxon>Pierinae</taxon>
        <taxon>Leptosia</taxon>
    </lineage>
</organism>
<name>A0AAV1IYV4_9NEOP</name>
<feature type="region of interest" description="Disordered" evidence="3">
    <location>
        <begin position="600"/>
        <end position="661"/>
    </location>
</feature>
<evidence type="ECO:0000256" key="1">
    <source>
        <dbReference type="ARBA" id="ARBA00006180"/>
    </source>
</evidence>
<dbReference type="PANTHER" id="PTHR12634">
    <property type="entry name" value="SIT4 YEAST -ASSOCIATING PROTEIN-RELATED"/>
    <property type="match status" value="1"/>
</dbReference>
<dbReference type="GO" id="GO:0019888">
    <property type="term" value="F:protein phosphatase regulator activity"/>
    <property type="evidence" value="ECO:0007669"/>
    <property type="project" value="TreeGrafter"/>
</dbReference>